<dbReference type="InterPro" id="IPR051120">
    <property type="entry name" value="ABC_AA/LPS_Transport"/>
</dbReference>
<gene>
    <name evidence="5" type="ORF">METZ01_LOCUS464252</name>
</gene>
<evidence type="ECO:0000259" key="4">
    <source>
        <dbReference type="Pfam" id="PF00005"/>
    </source>
</evidence>
<dbReference type="AlphaFoldDB" id="A0A383AW86"/>
<protein>
    <recommendedName>
        <fullName evidence="4">ABC transporter domain-containing protein</fullName>
    </recommendedName>
</protein>
<feature type="domain" description="ABC transporter" evidence="4">
    <location>
        <begin position="19"/>
        <end position="94"/>
    </location>
</feature>
<dbReference type="GO" id="GO:0005886">
    <property type="term" value="C:plasma membrane"/>
    <property type="evidence" value="ECO:0007669"/>
    <property type="project" value="TreeGrafter"/>
</dbReference>
<organism evidence="5">
    <name type="scientific">marine metagenome</name>
    <dbReference type="NCBI Taxonomy" id="408172"/>
    <lineage>
        <taxon>unclassified sequences</taxon>
        <taxon>metagenomes</taxon>
        <taxon>ecological metagenomes</taxon>
    </lineage>
</organism>
<sequence length="95" mass="10095">MELKALGLSKHFSGKNAVDEVNISVFSGEIIGLLGPNGAGKTTFFYMIAGLISSDAGQVFLDNKDITNESISERAKIGSAYLPQEPSVFRGLSVK</sequence>
<dbReference type="InterPro" id="IPR027417">
    <property type="entry name" value="P-loop_NTPase"/>
</dbReference>
<dbReference type="GO" id="GO:0016887">
    <property type="term" value="F:ATP hydrolysis activity"/>
    <property type="evidence" value="ECO:0007669"/>
    <property type="project" value="InterPro"/>
</dbReference>
<feature type="non-terminal residue" evidence="5">
    <location>
        <position position="95"/>
    </location>
</feature>
<evidence type="ECO:0000256" key="1">
    <source>
        <dbReference type="ARBA" id="ARBA00022448"/>
    </source>
</evidence>
<evidence type="ECO:0000256" key="2">
    <source>
        <dbReference type="ARBA" id="ARBA00022741"/>
    </source>
</evidence>
<evidence type="ECO:0000256" key="3">
    <source>
        <dbReference type="ARBA" id="ARBA00022840"/>
    </source>
</evidence>
<name>A0A383AW86_9ZZZZ</name>
<keyword evidence="1" id="KW-0813">Transport</keyword>
<keyword evidence="3" id="KW-0067">ATP-binding</keyword>
<dbReference type="PANTHER" id="PTHR45772:SF10">
    <property type="entry name" value="LIPOPOLYSACCHARIDE EXPORT SYSTEM ATP-BINDING PROTEIN LPTB"/>
    <property type="match status" value="1"/>
</dbReference>
<dbReference type="PANTHER" id="PTHR45772">
    <property type="entry name" value="CONSERVED COMPONENT OF ABC TRANSPORTER FOR NATURAL AMINO ACIDS-RELATED"/>
    <property type="match status" value="1"/>
</dbReference>
<reference evidence="5" key="1">
    <citation type="submission" date="2018-05" db="EMBL/GenBank/DDBJ databases">
        <authorList>
            <person name="Lanie J.A."/>
            <person name="Ng W.-L."/>
            <person name="Kazmierczak K.M."/>
            <person name="Andrzejewski T.M."/>
            <person name="Davidsen T.M."/>
            <person name="Wayne K.J."/>
            <person name="Tettelin H."/>
            <person name="Glass J.I."/>
            <person name="Rusch D."/>
            <person name="Podicherti R."/>
            <person name="Tsui H.-C.T."/>
            <person name="Winkler M.E."/>
        </authorList>
    </citation>
    <scope>NUCLEOTIDE SEQUENCE</scope>
</reference>
<dbReference type="EMBL" id="UINC01195021">
    <property type="protein sequence ID" value="SVE11398.1"/>
    <property type="molecule type" value="Genomic_DNA"/>
</dbReference>
<dbReference type="Pfam" id="PF00005">
    <property type="entry name" value="ABC_tran"/>
    <property type="match status" value="1"/>
</dbReference>
<dbReference type="GO" id="GO:0005524">
    <property type="term" value="F:ATP binding"/>
    <property type="evidence" value="ECO:0007669"/>
    <property type="project" value="UniProtKB-KW"/>
</dbReference>
<dbReference type="Gene3D" id="3.40.50.300">
    <property type="entry name" value="P-loop containing nucleotide triphosphate hydrolases"/>
    <property type="match status" value="1"/>
</dbReference>
<proteinExistence type="predicted"/>
<accession>A0A383AW86</accession>
<dbReference type="SUPFAM" id="SSF52540">
    <property type="entry name" value="P-loop containing nucleoside triphosphate hydrolases"/>
    <property type="match status" value="1"/>
</dbReference>
<evidence type="ECO:0000313" key="5">
    <source>
        <dbReference type="EMBL" id="SVE11398.1"/>
    </source>
</evidence>
<dbReference type="InterPro" id="IPR003439">
    <property type="entry name" value="ABC_transporter-like_ATP-bd"/>
</dbReference>
<keyword evidence="2" id="KW-0547">Nucleotide-binding</keyword>